<keyword evidence="7" id="KW-1185">Reference proteome</keyword>
<evidence type="ECO:0000313" key="6">
    <source>
        <dbReference type="EMBL" id="TQL60848.1"/>
    </source>
</evidence>
<keyword evidence="2" id="KW-0479">Metal-binding</keyword>
<feature type="domain" description="Plastocyanin-like" evidence="4">
    <location>
        <begin position="453"/>
        <end position="557"/>
    </location>
</feature>
<dbReference type="InterPro" id="IPR033138">
    <property type="entry name" value="Cu_oxidase_CS"/>
</dbReference>
<dbReference type="InterPro" id="IPR011707">
    <property type="entry name" value="Cu-oxidase-like_N"/>
</dbReference>
<feature type="domain" description="Plastocyanin-like" evidence="5">
    <location>
        <begin position="87"/>
        <end position="142"/>
    </location>
</feature>
<name>A0A542ZKN2_9MICO</name>
<evidence type="ECO:0000259" key="4">
    <source>
        <dbReference type="Pfam" id="PF07731"/>
    </source>
</evidence>
<evidence type="ECO:0000313" key="7">
    <source>
        <dbReference type="Proteomes" id="UP000319514"/>
    </source>
</evidence>
<dbReference type="GO" id="GO:0016491">
    <property type="term" value="F:oxidoreductase activity"/>
    <property type="evidence" value="ECO:0007669"/>
    <property type="project" value="UniProtKB-KW"/>
</dbReference>
<dbReference type="Pfam" id="PF07731">
    <property type="entry name" value="Cu-oxidase_2"/>
    <property type="match status" value="1"/>
</dbReference>
<dbReference type="SUPFAM" id="SSF49503">
    <property type="entry name" value="Cupredoxins"/>
    <property type="match status" value="3"/>
</dbReference>
<gene>
    <name evidence="6" type="ORF">FB474_2248</name>
</gene>
<dbReference type="EMBL" id="VFOQ01000001">
    <property type="protein sequence ID" value="TQL60848.1"/>
    <property type="molecule type" value="Genomic_DNA"/>
</dbReference>
<comment type="similarity">
    <text evidence="1">Belongs to the multicopper oxidase family.</text>
</comment>
<dbReference type="RefSeq" id="WP_141788697.1">
    <property type="nucleotide sequence ID" value="NZ_BAAAKX010000007.1"/>
</dbReference>
<organism evidence="6 7">
    <name type="scientific">Oryzihumus leptocrescens</name>
    <dbReference type="NCBI Taxonomy" id="297536"/>
    <lineage>
        <taxon>Bacteria</taxon>
        <taxon>Bacillati</taxon>
        <taxon>Actinomycetota</taxon>
        <taxon>Actinomycetes</taxon>
        <taxon>Micrococcales</taxon>
        <taxon>Intrasporangiaceae</taxon>
        <taxon>Oryzihumus</taxon>
    </lineage>
</organism>
<sequence>MGATFTRRAFAVGTGTAAVTTLGLALGAHARGQDTVPGGLVASRAPLPAAYTLPFVVPPVAVPVSTTGDTDVYEVHELERTLPVLPGLATPLWTYAGSFPGPTIVSTVGRRTVVRHTNELPVPVVVHLHGGHVPAGDDGFPTDALLPVGSGPVTYGAGVTAGGGTAPGSGAAHLGPSGQRAGGGNDAGLPAGALGVLADPAARVASGTRDYVMPPQPRAATLWYHDHWMGATGRAMWRGLMGVHLVLDPAEDALGLPTGERDLPVLLCDRAFGADGTLTYPVAGPMTAPGHAMATPFMDGVLGDVVLVNGVPWPRHEVAGARHRLRLLNGSNARGWSLALDPPPPGGGGLVQVGSDGGLLPRPLPRDTIRLAPGERCDVVVDFARYRPGTRVQLVNRAGQGRTRQVMQFVVGARVADPSRVPSTLASGPAHDPRSAVVHRSLAFERWGGAGGTWTINGEAFAPDRPLARPVLGQLEVWHLASDVSHPVHLHLEQFEVLSRGRAGPGPDDHGWKDTVSLRAGEEVAIAVRFTDYAGRFVVHCHNAEHEDMGMMATFVTG</sequence>
<proteinExistence type="inferred from homology"/>
<evidence type="ECO:0000256" key="1">
    <source>
        <dbReference type="ARBA" id="ARBA00010609"/>
    </source>
</evidence>
<evidence type="ECO:0000256" key="2">
    <source>
        <dbReference type="ARBA" id="ARBA00022723"/>
    </source>
</evidence>
<evidence type="ECO:0000259" key="5">
    <source>
        <dbReference type="Pfam" id="PF07732"/>
    </source>
</evidence>
<dbReference type="Gene3D" id="2.60.40.420">
    <property type="entry name" value="Cupredoxins - blue copper proteins"/>
    <property type="match status" value="3"/>
</dbReference>
<dbReference type="InterPro" id="IPR002355">
    <property type="entry name" value="Cu_oxidase_Cu_BS"/>
</dbReference>
<dbReference type="Proteomes" id="UP000319514">
    <property type="component" value="Unassembled WGS sequence"/>
</dbReference>
<evidence type="ECO:0000256" key="3">
    <source>
        <dbReference type="ARBA" id="ARBA00023002"/>
    </source>
</evidence>
<reference evidence="6 7" key="1">
    <citation type="submission" date="2019-06" db="EMBL/GenBank/DDBJ databases">
        <title>Sequencing the genomes of 1000 actinobacteria strains.</title>
        <authorList>
            <person name="Klenk H.-P."/>
        </authorList>
    </citation>
    <scope>NUCLEOTIDE SEQUENCE [LARGE SCALE GENOMIC DNA]</scope>
    <source>
        <strain evidence="6 7">DSM 18082</strain>
    </source>
</reference>
<dbReference type="PROSITE" id="PS00079">
    <property type="entry name" value="MULTICOPPER_OXIDASE1"/>
    <property type="match status" value="1"/>
</dbReference>
<dbReference type="Pfam" id="PF07732">
    <property type="entry name" value="Cu-oxidase_3"/>
    <property type="match status" value="1"/>
</dbReference>
<dbReference type="InterPro" id="IPR011706">
    <property type="entry name" value="Cu-oxidase_C"/>
</dbReference>
<dbReference type="GO" id="GO:0005507">
    <property type="term" value="F:copper ion binding"/>
    <property type="evidence" value="ECO:0007669"/>
    <property type="project" value="InterPro"/>
</dbReference>
<protein>
    <submittedName>
        <fullName evidence="6">FtsP/CotA-like multicopper oxidase with cupredoxin domain</fullName>
    </submittedName>
</protein>
<accession>A0A542ZKN2</accession>
<comment type="caution">
    <text evidence="6">The sequence shown here is derived from an EMBL/GenBank/DDBJ whole genome shotgun (WGS) entry which is preliminary data.</text>
</comment>
<keyword evidence="3" id="KW-0560">Oxidoreductase</keyword>
<dbReference type="OrthoDB" id="345021at2"/>
<dbReference type="AlphaFoldDB" id="A0A542ZKN2"/>
<dbReference type="PROSITE" id="PS00080">
    <property type="entry name" value="MULTICOPPER_OXIDASE2"/>
    <property type="match status" value="1"/>
</dbReference>
<dbReference type="PANTHER" id="PTHR48267:SF1">
    <property type="entry name" value="BILIRUBIN OXIDASE"/>
    <property type="match status" value="1"/>
</dbReference>
<dbReference type="InterPro" id="IPR008972">
    <property type="entry name" value="Cupredoxin"/>
</dbReference>
<dbReference type="InterPro" id="IPR045087">
    <property type="entry name" value="Cu-oxidase_fam"/>
</dbReference>
<dbReference type="PANTHER" id="PTHR48267">
    <property type="entry name" value="CUPREDOXIN SUPERFAMILY PROTEIN"/>
    <property type="match status" value="1"/>
</dbReference>